<accession>A0A0V0QE37</accession>
<sequence>MKKKIEQFYHIGTIIGSIVFHFMDLVTDFLLMETIYGIIIKYPELNFQFNLYVLIIAIVLERIASFINVKGLLYNEENKMEQQFEEKTKIFISNCMRLPFLKICDPNIHKYHDLYTNEYHRLKKKYGSKFSEIKIMLDTKIPFLAHLYIAIISLAYVLGVGVFLCLQSFSTKVVYTFDIIKYSVYLFLPYVFLYMAIYLKSDAMNWQKIQNDIILNNKNKLRHTLVFIINLPLSCLMGFIQIVLPIRSGRIPFLNRLSENWILNFYSSAYIMIIRVVYVTYFYIGCREIMVYKRNFNPTRIKSQQSIDNLTHDGSYVLYMFYIAEADRFQKQQQQGFLSNLQLNSTNLESERLKLKQSTPQTSPKRKQKDQYQKQCKNVLDSNQVFTLNQICQENMQNDQNDNNIDINEKKSQSIDISFDMIMASSYRERKNYKEIYQENYNGNDFDKKMQNEQKLQTKQQEFQVQQEISLTLT</sequence>
<dbReference type="AlphaFoldDB" id="A0A0V0QE37"/>
<evidence type="ECO:0008006" key="5">
    <source>
        <dbReference type="Google" id="ProtNLM"/>
    </source>
</evidence>
<keyword evidence="4" id="KW-1185">Reference proteome</keyword>
<evidence type="ECO:0000313" key="4">
    <source>
        <dbReference type="Proteomes" id="UP000054937"/>
    </source>
</evidence>
<feature type="transmembrane region" description="Helical" evidence="2">
    <location>
        <begin position="143"/>
        <end position="170"/>
    </location>
</feature>
<evidence type="ECO:0000256" key="2">
    <source>
        <dbReference type="SAM" id="Phobius"/>
    </source>
</evidence>
<keyword evidence="2" id="KW-0472">Membrane</keyword>
<protein>
    <recommendedName>
        <fullName evidence="5">Transmembrane protein</fullName>
    </recommendedName>
</protein>
<organism evidence="3 4">
    <name type="scientific">Pseudocohnilembus persalinus</name>
    <name type="common">Ciliate</name>
    <dbReference type="NCBI Taxonomy" id="266149"/>
    <lineage>
        <taxon>Eukaryota</taxon>
        <taxon>Sar</taxon>
        <taxon>Alveolata</taxon>
        <taxon>Ciliophora</taxon>
        <taxon>Intramacronucleata</taxon>
        <taxon>Oligohymenophorea</taxon>
        <taxon>Scuticociliatia</taxon>
        <taxon>Philasterida</taxon>
        <taxon>Pseudocohnilembidae</taxon>
        <taxon>Pseudocohnilembus</taxon>
    </lineage>
</organism>
<keyword evidence="2" id="KW-0812">Transmembrane</keyword>
<keyword evidence="2" id="KW-1133">Transmembrane helix</keyword>
<feature type="transmembrane region" description="Helical" evidence="2">
    <location>
        <begin position="51"/>
        <end position="73"/>
    </location>
</feature>
<evidence type="ECO:0000256" key="1">
    <source>
        <dbReference type="SAM" id="MobiDB-lite"/>
    </source>
</evidence>
<dbReference type="EMBL" id="LDAU01000189">
    <property type="protein sequence ID" value="KRX00478.1"/>
    <property type="molecule type" value="Genomic_DNA"/>
</dbReference>
<proteinExistence type="predicted"/>
<feature type="transmembrane region" description="Helical" evidence="2">
    <location>
        <begin position="12"/>
        <end position="39"/>
    </location>
</feature>
<name>A0A0V0QE37_PSEPJ</name>
<evidence type="ECO:0000313" key="3">
    <source>
        <dbReference type="EMBL" id="KRX00478.1"/>
    </source>
</evidence>
<gene>
    <name evidence="3" type="ORF">PPERSA_03211</name>
</gene>
<feature type="transmembrane region" description="Helical" evidence="2">
    <location>
        <begin position="182"/>
        <end position="199"/>
    </location>
</feature>
<dbReference type="InParanoid" id="A0A0V0QE37"/>
<reference evidence="3 4" key="1">
    <citation type="journal article" date="2015" name="Sci. Rep.">
        <title>Genome of the facultative scuticociliatosis pathogen Pseudocohnilembus persalinus provides insight into its virulence through horizontal gene transfer.</title>
        <authorList>
            <person name="Xiong J."/>
            <person name="Wang G."/>
            <person name="Cheng J."/>
            <person name="Tian M."/>
            <person name="Pan X."/>
            <person name="Warren A."/>
            <person name="Jiang C."/>
            <person name="Yuan D."/>
            <person name="Miao W."/>
        </authorList>
    </citation>
    <scope>NUCLEOTIDE SEQUENCE [LARGE SCALE GENOMIC DNA]</scope>
    <source>
        <strain evidence="3">36N120E</strain>
    </source>
</reference>
<feature type="transmembrane region" description="Helical" evidence="2">
    <location>
        <begin position="264"/>
        <end position="284"/>
    </location>
</feature>
<feature type="region of interest" description="Disordered" evidence="1">
    <location>
        <begin position="353"/>
        <end position="373"/>
    </location>
</feature>
<comment type="caution">
    <text evidence="3">The sequence shown here is derived from an EMBL/GenBank/DDBJ whole genome shotgun (WGS) entry which is preliminary data.</text>
</comment>
<dbReference type="Proteomes" id="UP000054937">
    <property type="component" value="Unassembled WGS sequence"/>
</dbReference>
<feature type="transmembrane region" description="Helical" evidence="2">
    <location>
        <begin position="225"/>
        <end position="244"/>
    </location>
</feature>